<evidence type="ECO:0000256" key="5">
    <source>
        <dbReference type="ARBA" id="ARBA00023018"/>
    </source>
</evidence>
<feature type="domain" description="Ionotropic glutamate receptor C-terminal" evidence="16">
    <location>
        <begin position="458"/>
        <end position="803"/>
    </location>
</feature>
<feature type="transmembrane region" description="Helical" evidence="14">
    <location>
        <begin position="579"/>
        <end position="599"/>
    </location>
</feature>
<comment type="caution">
    <text evidence="17">The sequence shown here is derived from an EMBL/GenBank/DDBJ whole genome shotgun (WGS) entry which is preliminary data.</text>
</comment>
<keyword evidence="12" id="KW-0407">Ion channel</keyword>
<dbReference type="GO" id="GO:0015276">
    <property type="term" value="F:ligand-gated monoatomic ion channel activity"/>
    <property type="evidence" value="ECO:0007669"/>
    <property type="project" value="InterPro"/>
</dbReference>
<evidence type="ECO:0000256" key="13">
    <source>
        <dbReference type="ARBA" id="ARBA00034100"/>
    </source>
</evidence>
<dbReference type="SUPFAM" id="SSF53850">
    <property type="entry name" value="Periplasmic binding protein-like II"/>
    <property type="match status" value="1"/>
</dbReference>
<evidence type="ECO:0000256" key="10">
    <source>
        <dbReference type="ARBA" id="ARBA00023257"/>
    </source>
</evidence>
<keyword evidence="3 14" id="KW-0812">Transmembrane</keyword>
<dbReference type="GO" id="GO:0045211">
    <property type="term" value="C:postsynaptic membrane"/>
    <property type="evidence" value="ECO:0007669"/>
    <property type="project" value="UniProtKB-SubCell"/>
</dbReference>
<keyword evidence="8" id="KW-0675">Receptor</keyword>
<feature type="chain" id="PRO_5035685382" description="Ionotropic glutamate receptor C-terminal domain-containing protein" evidence="15">
    <location>
        <begin position="25"/>
        <end position="900"/>
    </location>
</feature>
<keyword evidence="5" id="KW-0770">Synapse</keyword>
<evidence type="ECO:0000313" key="18">
    <source>
        <dbReference type="EMBL" id="CAF1165621.1"/>
    </source>
</evidence>
<dbReference type="SUPFAM" id="SSF53822">
    <property type="entry name" value="Periplasmic binding protein-like I"/>
    <property type="match status" value="1"/>
</dbReference>
<evidence type="ECO:0000256" key="8">
    <source>
        <dbReference type="ARBA" id="ARBA00023170"/>
    </source>
</evidence>
<evidence type="ECO:0000313" key="19">
    <source>
        <dbReference type="Proteomes" id="UP000663828"/>
    </source>
</evidence>
<evidence type="ECO:0000256" key="15">
    <source>
        <dbReference type="SAM" id="SignalP"/>
    </source>
</evidence>
<dbReference type="InterPro" id="IPR001828">
    <property type="entry name" value="ANF_lig-bd_rcpt"/>
</dbReference>
<evidence type="ECO:0000256" key="3">
    <source>
        <dbReference type="ARBA" id="ARBA00022692"/>
    </source>
</evidence>
<organism evidence="17 20">
    <name type="scientific">Adineta ricciae</name>
    <name type="common">Rotifer</name>
    <dbReference type="NCBI Taxonomy" id="249248"/>
    <lineage>
        <taxon>Eukaryota</taxon>
        <taxon>Metazoa</taxon>
        <taxon>Spiralia</taxon>
        <taxon>Gnathifera</taxon>
        <taxon>Rotifera</taxon>
        <taxon>Eurotatoria</taxon>
        <taxon>Bdelloidea</taxon>
        <taxon>Adinetida</taxon>
        <taxon>Adinetidae</taxon>
        <taxon>Adineta</taxon>
    </lineage>
</organism>
<sequence>MWTFQWQCIHLFLIYNTVPRFVANWPLLNSSGVQLAGIFYEDSNTTESTSWSRQCRAMFKSAIVLAQKYNITVNGHFIGWQTIRSDGNSINTLSSTCRLVPNSSIVGIVGPPFSRESHFMAPFAAQLRIPMVSYASTDPDLSDRRTYPSFYRTLPADTAAALAIAKLFDLYNWTSCIIIYQNDAFGLGGTKAISDTFEKNNLTVAEMIVFDTMTRSIKGDLRALLMSSSTRLVILWADSGYSASILELALRADVLGPQFMWILSTNIPLNSFLPTWQEQLSGMLTLEPVVGGLAYGLINKTLLNEAYEIWKTYEPESFPESKNVDYYALFAFDATWTLIQALSHLCSTTTPCVSLFNSSYCFDRQLINSSSLFDIIDSNTFLGVSGPIAFSANTTDRVNGTYYIVKNVQSSSNILSYVPVLVSSETGEWTANGRMSSIIWPGKSTVPPTGYASISGLVLQIAVIEAVPFTKCTATTDDYGQTAQKIVGYIPDLIKQLEKAMGFISNITCLPSNQSYNALINAVANGAYDMVVGDVTIYADRRKLVTFSAGIFDNSLRIITRIAPVEPVNYWSFLRPFSFHLWIIIICVIVWSAILIFLFEGRRNRTMKRKSLIHQFELSMYYAFGTLVGYNWDYRIRTPMSRLVTGAIYILSFVLVAQYQANLTSDLTVAKTNNIISGIEDLKNGKVAPGRIGIRTNTAIETFYLREVSGGSRDFYPLRTKAETFQKLLTNVIDVALMDSGVSEYFAGNVYCNLTLVGAPADYSQFGIVTQKNWIYQQILDVNILSLRESGVLDSLKTKWFQASYCSNTSSILVDQLSIGTMAGVFIIFGSISILALLLFMCQNMVIVKYYLSGLVKKSIYFIRRTVRPSTKRDILRTPALYSVPRSSSNSSIASHNTKF</sequence>
<dbReference type="SMART" id="SM00079">
    <property type="entry name" value="PBPe"/>
    <property type="match status" value="1"/>
</dbReference>
<comment type="subcellular location">
    <subcellularLocation>
        <location evidence="1">Membrane</location>
        <topology evidence="1">Multi-pass membrane protein</topology>
    </subcellularLocation>
    <subcellularLocation>
        <location evidence="13">Postsynaptic cell membrane</location>
    </subcellularLocation>
</comment>
<keyword evidence="7 14" id="KW-0472">Membrane</keyword>
<keyword evidence="9" id="KW-0325">Glycoprotein</keyword>
<evidence type="ECO:0000256" key="2">
    <source>
        <dbReference type="ARBA" id="ARBA00022448"/>
    </source>
</evidence>
<evidence type="ECO:0000256" key="12">
    <source>
        <dbReference type="ARBA" id="ARBA00023303"/>
    </source>
</evidence>
<evidence type="ECO:0000256" key="11">
    <source>
        <dbReference type="ARBA" id="ARBA00023286"/>
    </source>
</evidence>
<proteinExistence type="predicted"/>
<dbReference type="Pfam" id="PF01094">
    <property type="entry name" value="ANF_receptor"/>
    <property type="match status" value="1"/>
</dbReference>
<dbReference type="InterPro" id="IPR019594">
    <property type="entry name" value="Glu/Gly-bd"/>
</dbReference>
<dbReference type="EMBL" id="CAJNOR010001568">
    <property type="protein sequence ID" value="CAF1165621.1"/>
    <property type="molecule type" value="Genomic_DNA"/>
</dbReference>
<reference evidence="17" key="1">
    <citation type="submission" date="2021-02" db="EMBL/GenBank/DDBJ databases">
        <authorList>
            <person name="Nowell W R."/>
        </authorList>
    </citation>
    <scope>NUCLEOTIDE SEQUENCE</scope>
</reference>
<keyword evidence="6" id="KW-0406">Ion transport</keyword>
<evidence type="ECO:0000313" key="17">
    <source>
        <dbReference type="EMBL" id="CAF1160223.1"/>
    </source>
</evidence>
<keyword evidence="11" id="KW-1071">Ligand-gated ion channel</keyword>
<evidence type="ECO:0000256" key="9">
    <source>
        <dbReference type="ARBA" id="ARBA00023180"/>
    </source>
</evidence>
<evidence type="ECO:0000256" key="14">
    <source>
        <dbReference type="SAM" id="Phobius"/>
    </source>
</evidence>
<keyword evidence="4 14" id="KW-1133">Transmembrane helix</keyword>
<feature type="signal peptide" evidence="15">
    <location>
        <begin position="1"/>
        <end position="24"/>
    </location>
</feature>
<dbReference type="GO" id="GO:0004930">
    <property type="term" value="F:G protein-coupled receptor activity"/>
    <property type="evidence" value="ECO:0007669"/>
    <property type="project" value="InterPro"/>
</dbReference>
<dbReference type="PANTHER" id="PTHR18966">
    <property type="entry name" value="IONOTROPIC GLUTAMATE RECEPTOR"/>
    <property type="match status" value="1"/>
</dbReference>
<dbReference type="Pfam" id="PF00060">
    <property type="entry name" value="Lig_chan"/>
    <property type="match status" value="1"/>
</dbReference>
<name>A0A814TMR9_ADIRI</name>
<evidence type="ECO:0000313" key="20">
    <source>
        <dbReference type="Proteomes" id="UP000663852"/>
    </source>
</evidence>
<evidence type="ECO:0000256" key="1">
    <source>
        <dbReference type="ARBA" id="ARBA00004141"/>
    </source>
</evidence>
<keyword evidence="15" id="KW-0732">Signal</keyword>
<dbReference type="AlphaFoldDB" id="A0A814TMR9"/>
<accession>A0A814TMR9</accession>
<protein>
    <recommendedName>
        <fullName evidence="16">Ionotropic glutamate receptor C-terminal domain-containing protein</fullName>
    </recommendedName>
</protein>
<evidence type="ECO:0000256" key="4">
    <source>
        <dbReference type="ARBA" id="ARBA00022989"/>
    </source>
</evidence>
<dbReference type="SUPFAM" id="SSF81324">
    <property type="entry name" value="Voltage-gated potassium channels"/>
    <property type="match status" value="1"/>
</dbReference>
<evidence type="ECO:0000259" key="16">
    <source>
        <dbReference type="SMART" id="SM00079"/>
    </source>
</evidence>
<keyword evidence="2" id="KW-0813">Transport</keyword>
<dbReference type="EMBL" id="CAJNOJ010000124">
    <property type="protein sequence ID" value="CAF1160223.1"/>
    <property type="molecule type" value="Genomic_DNA"/>
</dbReference>
<feature type="transmembrane region" description="Helical" evidence="14">
    <location>
        <begin position="643"/>
        <end position="661"/>
    </location>
</feature>
<dbReference type="InterPro" id="IPR028082">
    <property type="entry name" value="Peripla_BP_I"/>
</dbReference>
<dbReference type="InterPro" id="IPR015683">
    <property type="entry name" value="Ionotropic_Glu_rcpt"/>
</dbReference>
<dbReference type="InterPro" id="IPR001320">
    <property type="entry name" value="Iontro_rcpt_C"/>
</dbReference>
<dbReference type="OrthoDB" id="5984008at2759"/>
<dbReference type="PRINTS" id="PR00248">
    <property type="entry name" value="GPCRMGR"/>
</dbReference>
<dbReference type="Gene3D" id="3.40.190.10">
    <property type="entry name" value="Periplasmic binding protein-like II"/>
    <property type="match status" value="2"/>
</dbReference>
<dbReference type="Proteomes" id="UP000663828">
    <property type="component" value="Unassembled WGS sequence"/>
</dbReference>
<evidence type="ECO:0000256" key="6">
    <source>
        <dbReference type="ARBA" id="ARBA00023065"/>
    </source>
</evidence>
<dbReference type="Pfam" id="PF10613">
    <property type="entry name" value="Lig_chan-Glu_bd"/>
    <property type="match status" value="1"/>
</dbReference>
<feature type="transmembrane region" description="Helical" evidence="14">
    <location>
        <begin position="817"/>
        <end position="840"/>
    </location>
</feature>
<evidence type="ECO:0000256" key="7">
    <source>
        <dbReference type="ARBA" id="ARBA00023136"/>
    </source>
</evidence>
<dbReference type="Gene3D" id="3.40.50.2300">
    <property type="match status" value="3"/>
</dbReference>
<dbReference type="InterPro" id="IPR000337">
    <property type="entry name" value="GPCR_3"/>
</dbReference>
<dbReference type="Proteomes" id="UP000663852">
    <property type="component" value="Unassembled WGS sequence"/>
</dbReference>
<keyword evidence="19" id="KW-1185">Reference proteome</keyword>
<keyword evidence="10" id="KW-0628">Postsynaptic cell membrane</keyword>
<gene>
    <name evidence="17" type="ORF">EDS130_LOCUS23104</name>
    <name evidence="18" type="ORF">XAT740_LOCUS21733</name>
</gene>